<dbReference type="InterPro" id="IPR001360">
    <property type="entry name" value="Glyco_hydro_1"/>
</dbReference>
<dbReference type="PANTHER" id="PTHR10353:SF323">
    <property type="entry name" value="LINAMARASE"/>
    <property type="match status" value="1"/>
</dbReference>
<dbReference type="OrthoDB" id="65569at2759"/>
<evidence type="ECO:0000313" key="4">
    <source>
        <dbReference type="Proteomes" id="UP001151529"/>
    </source>
</evidence>
<dbReference type="Proteomes" id="UP001151529">
    <property type="component" value="Chromosome 11"/>
</dbReference>
<proteinExistence type="inferred from homology"/>
<dbReference type="GO" id="GO:0005975">
    <property type="term" value="P:carbohydrate metabolic process"/>
    <property type="evidence" value="ECO:0007669"/>
    <property type="project" value="InterPro"/>
</dbReference>
<evidence type="ECO:0000256" key="1">
    <source>
        <dbReference type="ARBA" id="ARBA00010838"/>
    </source>
</evidence>
<reference evidence="3" key="2">
    <citation type="journal article" date="2023" name="Int. J. Mol. Sci.">
        <title>De Novo Assembly and Annotation of 11 Diverse Shrub Willow (Salix) Genomes Reveals Novel Gene Organization in Sex-Linked Regions.</title>
        <authorList>
            <person name="Hyden B."/>
            <person name="Feng K."/>
            <person name="Yates T.B."/>
            <person name="Jawdy S."/>
            <person name="Cereghino C."/>
            <person name="Smart L.B."/>
            <person name="Muchero W."/>
        </authorList>
    </citation>
    <scope>NUCLEOTIDE SEQUENCE [LARGE SCALE GENOMIC DNA]</scope>
    <source>
        <tissue evidence="3">Shoot tip</tissue>
    </source>
</reference>
<gene>
    <name evidence="3" type="ORF">OIU85_022990</name>
</gene>
<accession>A0A9Q0U810</accession>
<keyword evidence="4" id="KW-1185">Reference proteome</keyword>
<evidence type="ECO:0000313" key="3">
    <source>
        <dbReference type="EMBL" id="KAJ6725131.1"/>
    </source>
</evidence>
<dbReference type="EMBL" id="JAPFFL010000005">
    <property type="protein sequence ID" value="KAJ6725131.1"/>
    <property type="molecule type" value="Genomic_DNA"/>
</dbReference>
<comment type="caution">
    <text evidence="3">The sequence shown here is derived from an EMBL/GenBank/DDBJ whole genome shotgun (WGS) entry which is preliminary data.</text>
</comment>
<evidence type="ECO:0000256" key="2">
    <source>
        <dbReference type="RuleBase" id="RU003690"/>
    </source>
</evidence>
<dbReference type="GO" id="GO:0008422">
    <property type="term" value="F:beta-glucosidase activity"/>
    <property type="evidence" value="ECO:0007669"/>
    <property type="project" value="TreeGrafter"/>
</dbReference>
<sequence length="221" mass="25371">MNVNSIPLQSDLEILEDLHMDAFRFSINWARLLPSGNISQVNPYGIDFYNKPLPCFEGTLHRFRAFFVTIFHWDSPQALEDKYEGFLNDQIVNDFRDFADLCFREFGDRVKYWITLNEPQKFSSAGYDSGDFAPGRSSEWVNETYCKKGNSSTEPYIVAHHLLFSHAAAVNTYKEKYQASQNGKIGITLNTPCSNSTDDHDAAKRSLDFTLGWYVFLQNTS</sequence>
<dbReference type="AlphaFoldDB" id="A0A9Q0U810"/>
<reference evidence="3" key="1">
    <citation type="submission" date="2022-11" db="EMBL/GenBank/DDBJ databases">
        <authorList>
            <person name="Hyden B.L."/>
            <person name="Feng K."/>
            <person name="Yates T."/>
            <person name="Jawdy S."/>
            <person name="Smart L.B."/>
            <person name="Muchero W."/>
        </authorList>
    </citation>
    <scope>NUCLEOTIDE SEQUENCE</scope>
    <source>
        <tissue evidence="3">Shoot tip</tissue>
    </source>
</reference>
<keyword evidence="3" id="KW-0378">Hydrolase</keyword>
<comment type="similarity">
    <text evidence="1 2">Belongs to the glycosyl hydrolase 1 family.</text>
</comment>
<dbReference type="Gene3D" id="3.20.20.80">
    <property type="entry name" value="Glycosidases"/>
    <property type="match status" value="1"/>
</dbReference>
<protein>
    <submittedName>
        <fullName evidence="3">GLYCOSYL HYDROLASE</fullName>
    </submittedName>
</protein>
<organism evidence="3 4">
    <name type="scientific">Salix viminalis</name>
    <name type="common">Common osier</name>
    <name type="synonym">Basket willow</name>
    <dbReference type="NCBI Taxonomy" id="40686"/>
    <lineage>
        <taxon>Eukaryota</taxon>
        <taxon>Viridiplantae</taxon>
        <taxon>Streptophyta</taxon>
        <taxon>Embryophyta</taxon>
        <taxon>Tracheophyta</taxon>
        <taxon>Spermatophyta</taxon>
        <taxon>Magnoliopsida</taxon>
        <taxon>eudicotyledons</taxon>
        <taxon>Gunneridae</taxon>
        <taxon>Pentapetalae</taxon>
        <taxon>rosids</taxon>
        <taxon>fabids</taxon>
        <taxon>Malpighiales</taxon>
        <taxon>Salicaceae</taxon>
        <taxon>Saliceae</taxon>
        <taxon>Salix</taxon>
    </lineage>
</organism>
<dbReference type="InterPro" id="IPR017853">
    <property type="entry name" value="GH"/>
</dbReference>
<dbReference type="SUPFAM" id="SSF51445">
    <property type="entry name" value="(Trans)glycosidases"/>
    <property type="match status" value="1"/>
</dbReference>
<dbReference type="Pfam" id="PF00232">
    <property type="entry name" value="Glyco_hydro_1"/>
    <property type="match status" value="1"/>
</dbReference>
<dbReference type="PANTHER" id="PTHR10353">
    <property type="entry name" value="GLYCOSYL HYDROLASE"/>
    <property type="match status" value="1"/>
</dbReference>
<name>A0A9Q0U810_SALVM</name>